<dbReference type="SUPFAM" id="SSF46785">
    <property type="entry name" value="Winged helix' DNA-binding domain"/>
    <property type="match status" value="1"/>
</dbReference>
<keyword evidence="7" id="KW-1185">Reference proteome</keyword>
<dbReference type="SUPFAM" id="SSF48008">
    <property type="entry name" value="GntR ligand-binding domain-like"/>
    <property type="match status" value="1"/>
</dbReference>
<organism evidence="6 7">
    <name type="scientific">Paraburkholderia caffeinitolerans</name>
    <dbReference type="NCBI Taxonomy" id="1723730"/>
    <lineage>
        <taxon>Bacteria</taxon>
        <taxon>Pseudomonadati</taxon>
        <taxon>Pseudomonadota</taxon>
        <taxon>Betaproteobacteria</taxon>
        <taxon>Burkholderiales</taxon>
        <taxon>Burkholderiaceae</taxon>
        <taxon>Paraburkholderia</taxon>
    </lineage>
</organism>
<dbReference type="PANTHER" id="PTHR43537">
    <property type="entry name" value="TRANSCRIPTIONAL REGULATOR, GNTR FAMILY"/>
    <property type="match status" value="1"/>
</dbReference>
<dbReference type="InterPro" id="IPR011711">
    <property type="entry name" value="GntR_C"/>
</dbReference>
<dbReference type="InterPro" id="IPR036388">
    <property type="entry name" value="WH-like_DNA-bd_sf"/>
</dbReference>
<keyword evidence="3" id="KW-0804">Transcription</keyword>
<evidence type="ECO:0000256" key="2">
    <source>
        <dbReference type="ARBA" id="ARBA00023125"/>
    </source>
</evidence>
<evidence type="ECO:0000259" key="5">
    <source>
        <dbReference type="PROSITE" id="PS50949"/>
    </source>
</evidence>
<dbReference type="GO" id="GO:0003700">
    <property type="term" value="F:DNA-binding transcription factor activity"/>
    <property type="evidence" value="ECO:0007669"/>
    <property type="project" value="InterPro"/>
</dbReference>
<dbReference type="Gene3D" id="1.20.120.530">
    <property type="entry name" value="GntR ligand-binding domain-like"/>
    <property type="match status" value="1"/>
</dbReference>
<evidence type="ECO:0000256" key="3">
    <source>
        <dbReference type="ARBA" id="ARBA00023163"/>
    </source>
</evidence>
<accession>A0A6J5FD06</accession>
<dbReference type="Pfam" id="PF00392">
    <property type="entry name" value="GntR"/>
    <property type="match status" value="1"/>
</dbReference>
<dbReference type="AlphaFoldDB" id="A0A6J5FD06"/>
<name>A0A6J5FD06_9BURK</name>
<protein>
    <recommendedName>
        <fullName evidence="5">HTH gntR-type domain-containing protein</fullName>
    </recommendedName>
</protein>
<dbReference type="InterPro" id="IPR008920">
    <property type="entry name" value="TF_FadR/GntR_C"/>
</dbReference>
<evidence type="ECO:0000313" key="7">
    <source>
        <dbReference type="Proteomes" id="UP000494119"/>
    </source>
</evidence>
<feature type="domain" description="HTH gntR-type" evidence="5">
    <location>
        <begin position="19"/>
        <end position="86"/>
    </location>
</feature>
<dbReference type="Proteomes" id="UP000494119">
    <property type="component" value="Unassembled WGS sequence"/>
</dbReference>
<gene>
    <name evidence="6" type="ORF">LMG28688_00431</name>
</gene>
<dbReference type="Gene3D" id="1.10.10.10">
    <property type="entry name" value="Winged helix-like DNA-binding domain superfamily/Winged helix DNA-binding domain"/>
    <property type="match status" value="1"/>
</dbReference>
<keyword evidence="2" id="KW-0238">DNA-binding</keyword>
<dbReference type="PANTHER" id="PTHR43537:SF39">
    <property type="entry name" value="HTH-TYPE TRANSCRIPTIONAL REGULATOR MCBR"/>
    <property type="match status" value="1"/>
</dbReference>
<sequence length="275" mass="29722">MCYDGSMALNELVTPLTRQTLSRDVYAQLRELLISGQMMPGEQISLRNIAAALGVSVMPVREAVHRLVAEQALELTPNRALRVPTMSISQFGEITRIRVNVEGLATAQATERIEKDQLVRLQALHERFAAEMEKAKPDGAKVIAMNQAFHFAIYEAAQMPMLLQMIETLWLRIGPILNHDLRSGSKRVGERVAVKHHDELLDALRRGDSDAACMALRGDIESAAAYIVSAGVLLSADAGSAVSMDSVGAKAAKPSKPASAAKAARARQRAESSGA</sequence>
<dbReference type="InterPro" id="IPR000524">
    <property type="entry name" value="Tscrpt_reg_HTH_GntR"/>
</dbReference>
<reference evidence="6 7" key="1">
    <citation type="submission" date="2020-04" db="EMBL/GenBank/DDBJ databases">
        <authorList>
            <person name="De Canck E."/>
        </authorList>
    </citation>
    <scope>NUCLEOTIDE SEQUENCE [LARGE SCALE GENOMIC DNA]</scope>
    <source>
        <strain evidence="6 7">LMG 28688</strain>
    </source>
</reference>
<evidence type="ECO:0000313" key="6">
    <source>
        <dbReference type="EMBL" id="CAB3777767.1"/>
    </source>
</evidence>
<proteinExistence type="predicted"/>
<dbReference type="InterPro" id="IPR036390">
    <property type="entry name" value="WH_DNA-bd_sf"/>
</dbReference>
<dbReference type="GO" id="GO:0003677">
    <property type="term" value="F:DNA binding"/>
    <property type="evidence" value="ECO:0007669"/>
    <property type="project" value="UniProtKB-KW"/>
</dbReference>
<evidence type="ECO:0000256" key="4">
    <source>
        <dbReference type="SAM" id="MobiDB-lite"/>
    </source>
</evidence>
<evidence type="ECO:0000256" key="1">
    <source>
        <dbReference type="ARBA" id="ARBA00023015"/>
    </source>
</evidence>
<feature type="compositionally biased region" description="Low complexity" evidence="4">
    <location>
        <begin position="249"/>
        <end position="263"/>
    </location>
</feature>
<keyword evidence="1" id="KW-0805">Transcription regulation</keyword>
<dbReference type="SMART" id="SM00895">
    <property type="entry name" value="FCD"/>
    <property type="match status" value="1"/>
</dbReference>
<dbReference type="SMART" id="SM00345">
    <property type="entry name" value="HTH_GNTR"/>
    <property type="match status" value="1"/>
</dbReference>
<dbReference type="Pfam" id="PF07729">
    <property type="entry name" value="FCD"/>
    <property type="match status" value="1"/>
</dbReference>
<dbReference type="EMBL" id="CADIKL010000002">
    <property type="protein sequence ID" value="CAB3777767.1"/>
    <property type="molecule type" value="Genomic_DNA"/>
</dbReference>
<dbReference type="PROSITE" id="PS50949">
    <property type="entry name" value="HTH_GNTR"/>
    <property type="match status" value="1"/>
</dbReference>
<feature type="region of interest" description="Disordered" evidence="4">
    <location>
        <begin position="249"/>
        <end position="275"/>
    </location>
</feature>